<keyword evidence="1" id="KW-0472">Membrane</keyword>
<organism evidence="2 3">
    <name type="scientific">Rhizobium sullae</name>
    <name type="common">Rhizobium hedysari</name>
    <dbReference type="NCBI Taxonomy" id="50338"/>
    <lineage>
        <taxon>Bacteria</taxon>
        <taxon>Pseudomonadati</taxon>
        <taxon>Pseudomonadota</taxon>
        <taxon>Alphaproteobacteria</taxon>
        <taxon>Hyphomicrobiales</taxon>
        <taxon>Rhizobiaceae</taxon>
        <taxon>Rhizobium/Agrobacterium group</taxon>
        <taxon>Rhizobium</taxon>
    </lineage>
</organism>
<dbReference type="AlphaFoldDB" id="A0A4V2V7W1"/>
<comment type="caution">
    <text evidence="2">The sequence shown here is derived from an EMBL/GenBank/DDBJ whole genome shotgun (WGS) entry which is preliminary data.</text>
</comment>
<evidence type="ECO:0000313" key="2">
    <source>
        <dbReference type="EMBL" id="TCU06096.1"/>
    </source>
</evidence>
<gene>
    <name evidence="2" type="ORF">EV132_13339</name>
</gene>
<proteinExistence type="predicted"/>
<feature type="transmembrane region" description="Helical" evidence="1">
    <location>
        <begin position="12"/>
        <end position="31"/>
    </location>
</feature>
<dbReference type="EMBL" id="SMBH01000033">
    <property type="protein sequence ID" value="TCU06096.1"/>
    <property type="molecule type" value="Genomic_DNA"/>
</dbReference>
<evidence type="ECO:0000313" key="3">
    <source>
        <dbReference type="Proteomes" id="UP000294576"/>
    </source>
</evidence>
<evidence type="ECO:0000256" key="1">
    <source>
        <dbReference type="SAM" id="Phobius"/>
    </source>
</evidence>
<keyword evidence="1" id="KW-1133">Transmembrane helix</keyword>
<sequence length="39" mass="4299">MACKQVVRAPTRLNQVGALILMFNACLSLIVQPRQESAQ</sequence>
<reference evidence="2 3" key="1">
    <citation type="submission" date="2019-03" db="EMBL/GenBank/DDBJ databases">
        <title>Genomic Encyclopedia of Type Strains, Phase IV (KMG-V): Genome sequencing to study the core and pangenomes of soil and plant-associated prokaryotes.</title>
        <authorList>
            <person name="Whitman W."/>
        </authorList>
    </citation>
    <scope>NUCLEOTIDE SEQUENCE [LARGE SCALE GENOMIC DNA]</scope>
    <source>
        <strain evidence="2 3">Hc14</strain>
    </source>
</reference>
<protein>
    <submittedName>
        <fullName evidence="2">Uncharacterized protein</fullName>
    </submittedName>
</protein>
<keyword evidence="1" id="KW-0812">Transmembrane</keyword>
<name>A0A4V2V7W1_RHISU</name>
<accession>A0A4V2V7W1</accession>
<dbReference type="Proteomes" id="UP000294576">
    <property type="component" value="Unassembled WGS sequence"/>
</dbReference>